<organism evidence="1 2">
    <name type="scientific">Dyadobacter linearis</name>
    <dbReference type="NCBI Taxonomy" id="2823330"/>
    <lineage>
        <taxon>Bacteria</taxon>
        <taxon>Pseudomonadati</taxon>
        <taxon>Bacteroidota</taxon>
        <taxon>Cytophagia</taxon>
        <taxon>Cytophagales</taxon>
        <taxon>Spirosomataceae</taxon>
        <taxon>Dyadobacter</taxon>
    </lineage>
</organism>
<dbReference type="EMBL" id="CAJRAU010000002">
    <property type="protein sequence ID" value="CAG5069364.1"/>
    <property type="molecule type" value="Genomic_DNA"/>
</dbReference>
<comment type="caution">
    <text evidence="1">The sequence shown here is derived from an EMBL/GenBank/DDBJ whole genome shotgun (WGS) entry which is preliminary data.</text>
</comment>
<keyword evidence="2" id="KW-1185">Reference proteome</keyword>
<reference evidence="1 2" key="1">
    <citation type="submission" date="2021-04" db="EMBL/GenBank/DDBJ databases">
        <authorList>
            <person name="Rodrigo-Torres L."/>
            <person name="Arahal R. D."/>
            <person name="Lucena T."/>
        </authorList>
    </citation>
    <scope>NUCLEOTIDE SEQUENCE [LARGE SCALE GENOMIC DNA]</scope>
    <source>
        <strain evidence="1 2">CECT 9623</strain>
    </source>
</reference>
<evidence type="ECO:0000313" key="1">
    <source>
        <dbReference type="EMBL" id="CAG5069364.1"/>
    </source>
</evidence>
<proteinExistence type="predicted"/>
<evidence type="ECO:0000313" key="2">
    <source>
        <dbReference type="Proteomes" id="UP000679725"/>
    </source>
</evidence>
<dbReference type="Proteomes" id="UP000679725">
    <property type="component" value="Unassembled WGS sequence"/>
</dbReference>
<name>A0ABM8UPF9_9BACT</name>
<sequence length="72" mass="8081">MNLRQQIQRDINLISENDLMQSQLFAFLQSLKVNLRAPGNIEQVLSHAGTIDNCSAAEVMQIINAEFGKITH</sequence>
<protein>
    <submittedName>
        <fullName evidence="1">Uncharacterized protein</fullName>
    </submittedName>
</protein>
<dbReference type="RefSeq" id="WP_215233441.1">
    <property type="nucleotide sequence ID" value="NZ_CAJRAU010000002.1"/>
</dbReference>
<gene>
    <name evidence="1" type="ORF">DYBT9623_02100</name>
</gene>
<accession>A0ABM8UPF9</accession>